<dbReference type="KEGG" id="tasa:A1Q1_03440"/>
<dbReference type="Gene3D" id="1.20.58.1780">
    <property type="match status" value="1"/>
</dbReference>
<evidence type="ECO:0000256" key="4">
    <source>
        <dbReference type="ARBA" id="ARBA00023242"/>
    </source>
</evidence>
<dbReference type="InterPro" id="IPR042538">
    <property type="entry name" value="Nucleoporin_Nup155_C_3"/>
</dbReference>
<dbReference type="GeneID" id="25986953"/>
<dbReference type="InterPro" id="IPR042537">
    <property type="entry name" value="Nucleoporin_Nup155_C_2"/>
</dbReference>
<dbReference type="GO" id="GO:0017056">
    <property type="term" value="F:structural constituent of nuclear pore"/>
    <property type="evidence" value="ECO:0007669"/>
    <property type="project" value="InterPro"/>
</dbReference>
<keyword evidence="4" id="KW-0539">Nucleus</keyword>
<dbReference type="RefSeq" id="XP_014178713.1">
    <property type="nucleotide sequence ID" value="XM_014323238.1"/>
</dbReference>
<reference evidence="8 9" key="1">
    <citation type="journal article" date="2012" name="Eukaryot. Cell">
        <title>Draft genome sequence of CBS 2479, the standard type strain of Trichosporon asahii.</title>
        <authorList>
            <person name="Yang R.Y."/>
            <person name="Li H.T."/>
            <person name="Zhu H."/>
            <person name="Zhou G.P."/>
            <person name="Wang M."/>
            <person name="Wang L."/>
        </authorList>
    </citation>
    <scope>NUCLEOTIDE SEQUENCE [LARGE SCALE GENOMIC DNA]</scope>
    <source>
        <strain evidence="9">ATCC 90039 / CBS 2479 / JCM 2466 / KCTC 7840 / NCYC 2677 / UAMH 7654</strain>
    </source>
</reference>
<dbReference type="GO" id="GO:0044611">
    <property type="term" value="C:nuclear pore inner ring"/>
    <property type="evidence" value="ECO:0007669"/>
    <property type="project" value="TreeGrafter"/>
</dbReference>
<dbReference type="InterPro" id="IPR007187">
    <property type="entry name" value="Nucleoporin_Nup133/Nup155_C"/>
</dbReference>
<evidence type="ECO:0000256" key="5">
    <source>
        <dbReference type="SAM" id="MobiDB-lite"/>
    </source>
</evidence>
<comment type="caution">
    <text evidence="8">The sequence shown here is derived from an EMBL/GenBank/DDBJ whole genome shotgun (WGS) entry which is preliminary data.</text>
</comment>
<evidence type="ECO:0000256" key="1">
    <source>
        <dbReference type="ARBA" id="ARBA00004123"/>
    </source>
</evidence>
<dbReference type="PANTHER" id="PTHR10350:SF6">
    <property type="entry name" value="NUCLEAR PORE COMPLEX PROTEIN NUP155"/>
    <property type="match status" value="1"/>
</dbReference>
<dbReference type="Pfam" id="PF03177">
    <property type="entry name" value="Nucleoporin_C"/>
    <property type="match status" value="1"/>
</dbReference>
<dbReference type="InterPro" id="IPR042533">
    <property type="entry name" value="Nucleoporin_Nup155_C_1"/>
</dbReference>
<feature type="region of interest" description="Disordered" evidence="5">
    <location>
        <begin position="16"/>
        <end position="44"/>
    </location>
</feature>
<name>J5QJG3_TRIAS</name>
<dbReference type="Gene3D" id="1.20.120.1880">
    <property type="entry name" value="Nucleoporin, helical C-terminal domain"/>
    <property type="match status" value="1"/>
</dbReference>
<dbReference type="GO" id="GO:0006606">
    <property type="term" value="P:protein import into nucleus"/>
    <property type="evidence" value="ECO:0007669"/>
    <property type="project" value="TreeGrafter"/>
</dbReference>
<comment type="similarity">
    <text evidence="2">Belongs to the non-repetitive/WGA-negative nucleoporin family.</text>
</comment>
<dbReference type="PANTHER" id="PTHR10350">
    <property type="entry name" value="NUCLEAR PORE COMPLEX PROTEIN NUP155"/>
    <property type="match status" value="1"/>
</dbReference>
<accession>J5QJG3</accession>
<feature type="domain" description="Nucleoporin Nup133/Nup155-like C-terminal" evidence="6">
    <location>
        <begin position="635"/>
        <end position="1241"/>
    </location>
</feature>
<dbReference type="FunFam" id="1.25.40.440:FF:000001">
    <property type="entry name" value="Nuclear pore complex subunit"/>
    <property type="match status" value="1"/>
</dbReference>
<feature type="compositionally biased region" description="Polar residues" evidence="5">
    <location>
        <begin position="24"/>
        <end position="33"/>
    </location>
</feature>
<dbReference type="Proteomes" id="UP000002748">
    <property type="component" value="Unassembled WGS sequence"/>
</dbReference>
<dbReference type="Gene3D" id="1.25.40.440">
    <property type="entry name" value="Nucleoporin, helical domain, central subdomain"/>
    <property type="match status" value="1"/>
</dbReference>
<feature type="domain" description="Nucleoporin Nup133/Nup155-like N-terminal" evidence="7">
    <location>
        <begin position="153"/>
        <end position="552"/>
    </location>
</feature>
<protein>
    <recommendedName>
        <fullName evidence="10">Nuclear pore complex protein Nup155</fullName>
    </recommendedName>
</protein>
<evidence type="ECO:0000313" key="9">
    <source>
        <dbReference type="Proteomes" id="UP000002748"/>
    </source>
</evidence>
<comment type="subcellular location">
    <subcellularLocation>
        <location evidence="1">Nucleus</location>
    </subcellularLocation>
</comment>
<organism evidence="8 9">
    <name type="scientific">Trichosporon asahii var. asahii (strain ATCC 90039 / CBS 2479 / JCM 2466 / KCTC 7840 / NBRC 103889/ NCYC 2677 / UAMH 7654)</name>
    <name type="common">Yeast</name>
    <dbReference type="NCBI Taxonomy" id="1186058"/>
    <lineage>
        <taxon>Eukaryota</taxon>
        <taxon>Fungi</taxon>
        <taxon>Dikarya</taxon>
        <taxon>Basidiomycota</taxon>
        <taxon>Agaricomycotina</taxon>
        <taxon>Tremellomycetes</taxon>
        <taxon>Trichosporonales</taxon>
        <taxon>Trichosporonaceae</taxon>
        <taxon>Trichosporon</taxon>
    </lineage>
</organism>
<dbReference type="OrthoDB" id="338970at2759"/>
<evidence type="ECO:0000313" key="8">
    <source>
        <dbReference type="EMBL" id="EJT47663.1"/>
    </source>
</evidence>
<evidence type="ECO:0000256" key="2">
    <source>
        <dbReference type="ARBA" id="ARBA00007373"/>
    </source>
</evidence>
<dbReference type="EMBL" id="ALBS01000233">
    <property type="protein sequence ID" value="EJT47663.1"/>
    <property type="molecule type" value="Genomic_DNA"/>
</dbReference>
<dbReference type="GO" id="GO:0006405">
    <property type="term" value="P:RNA export from nucleus"/>
    <property type="evidence" value="ECO:0007669"/>
    <property type="project" value="TreeGrafter"/>
</dbReference>
<proteinExistence type="inferred from homology"/>
<evidence type="ECO:0008006" key="10">
    <source>
        <dbReference type="Google" id="ProtNLM"/>
    </source>
</evidence>
<dbReference type="Pfam" id="PF08801">
    <property type="entry name" value="Nucleoporin_N"/>
    <property type="match status" value="1"/>
</dbReference>
<dbReference type="HOGENOM" id="CLU_000429_0_1_1"/>
<dbReference type="InterPro" id="IPR004870">
    <property type="entry name" value="Nucleoporin_Nup155"/>
</dbReference>
<dbReference type="VEuPathDB" id="FungiDB:A1Q1_03440"/>
<dbReference type="GO" id="GO:0036228">
    <property type="term" value="P:protein localization to nuclear inner membrane"/>
    <property type="evidence" value="ECO:0007669"/>
    <property type="project" value="TreeGrafter"/>
</dbReference>
<evidence type="ECO:0000259" key="6">
    <source>
        <dbReference type="Pfam" id="PF03177"/>
    </source>
</evidence>
<dbReference type="Gene3D" id="1.25.40.450">
    <property type="entry name" value="Nucleoporin, helical domain, N-terminal subdomain"/>
    <property type="match status" value="1"/>
</dbReference>
<keyword evidence="3" id="KW-0813">Transport</keyword>
<evidence type="ECO:0000259" key="7">
    <source>
        <dbReference type="Pfam" id="PF08801"/>
    </source>
</evidence>
<dbReference type="GO" id="GO:0000972">
    <property type="term" value="P:transcription-dependent tethering of RNA polymerase II gene DNA at nuclear periphery"/>
    <property type="evidence" value="ECO:0007669"/>
    <property type="project" value="TreeGrafter"/>
</dbReference>
<evidence type="ECO:0000256" key="3">
    <source>
        <dbReference type="ARBA" id="ARBA00022448"/>
    </source>
</evidence>
<sequence>MSYQQSYGGYQQQPVYPALPAAGQPSNTVANYGQQQQQHPEHHGLHLPHLPQLPHIHIPFGQHQHTHSQTGALSAPNTGTLGAPGYGSWNARQGYGYQSAVTVPALQPQQLETVTKDEDPVYGPLGRARGKIDRGLTSDNEISPDLGDLFAPYKHVAARMGIFEEIERAWFVVENRLFLWNYNDGREFSRFDQMAGEIQVVGLVRARKDVFIDGITHLLIISTASRTKMLGLSQEDNGELSIYTTDFEVDSPAQFTEVQGTDDGRVFLLGHNRDIYELEYTANSGWFGNGTKMWITNRTSSVIANWVPSLFTPANREGIEKFVLDPQQNRLYTLQTNGTIEWFDVSGTKFESRGKYVHARSDLLRLNYGGPPPQHQAAKIVNIAPVRSNESKKVWIVAISANGSRLYLGAAGFYPGSSGMLSLIGHRPPPPACTKADANSFYSSGTMIAVKVEDTSKTIVSYVTTAAGRISSQRENAHTQPGQTMYSQPILQEWVESGTIPAQVWTIAEVTKTNPAFSPPALRRPDAVALSQLPREATVGARQFLILTNSGMFWALQPRPVDMYQDDIGVEKEEAAKTCGSAFGRIQVAAMCYQLAADTSGKQPEVASIAMNILLTCDPPVIQTSSNGARTISYSPRHDGYALSIARLLRPIWDNKVTVPAPKGMQKLAVPEKTLLEVQQNLAKLLKVVEDHPFPRHQADGDQRLAWEQEELSMHGLTTLLKQSIEAISFILLLADYKLPDVIAKCKPQTQQAMSSLTYQGLLTSQGGREIARQLVTALIELQIGAELSIDTLSSILQQRCGTFVEPGDVVLYRAEEALRRAENTRDPIERNEQLTESLRLFGRASESAARAVFPRLEDVTKRYRDLKDIRGAIELPLRVATEIDPNDKAGDYVRDGQHKDDPRREFMIQRQECYALVVLALGDYDAALSHAVAANRPDNAATIRDEAYALAIQSDDELFHFYLYDWIVEMGRPEQLLEFDTPFIEKYLHETFSTVPERRDLLWKFYARREEYLSAAKALQSLAMVQDGSDIKLEDRVYYLAQALTNAQSAACVGTEDVEFLTSLQERVDVAQVQLEVVRAIVAHTGMDDAEKVAPLEALNSALLTLDDLYQDFARPLRLFECILLILKTADTRVEEVCQAVWLELLRKEEGNIPALSKVITSLMRRFYPSEAAPLDIVLPLIYGLTSELHGEPGWTTRSLLAGGVGARELWDTIVALSEETDQREFYAEEAAVVLQQWVDGKCQLPPAEVEQYTTSYLLRHPKGGEKGHDQTRKTLQAAKNKASTY</sequence>
<dbReference type="InterPro" id="IPR014908">
    <property type="entry name" value="Nucleoporin_Nup133/Nup155_N"/>
</dbReference>
<gene>
    <name evidence="8" type="ORF">A1Q1_03440</name>
</gene>